<feature type="compositionally biased region" description="Low complexity" evidence="1">
    <location>
        <begin position="301"/>
        <end position="323"/>
    </location>
</feature>
<protein>
    <recommendedName>
        <fullName evidence="2">Cyclin N-terminal domain-containing protein</fullName>
    </recommendedName>
</protein>
<organism evidence="3">
    <name type="scientific">Absidia glauca</name>
    <name type="common">Pin mould</name>
    <dbReference type="NCBI Taxonomy" id="4829"/>
    <lineage>
        <taxon>Eukaryota</taxon>
        <taxon>Fungi</taxon>
        <taxon>Fungi incertae sedis</taxon>
        <taxon>Mucoromycota</taxon>
        <taxon>Mucoromycotina</taxon>
        <taxon>Mucoromycetes</taxon>
        <taxon>Mucorales</taxon>
        <taxon>Cunninghamellaceae</taxon>
        <taxon>Absidia</taxon>
    </lineage>
</organism>
<name>A0A168S4H6_ABSGL</name>
<evidence type="ECO:0000313" key="3">
    <source>
        <dbReference type="EMBL" id="SAM07794.1"/>
    </source>
</evidence>
<dbReference type="PANTHER" id="PTHR14248">
    <property type="entry name" value="CYCLIN Y, ISOFORM A"/>
    <property type="match status" value="1"/>
</dbReference>
<dbReference type="STRING" id="4829.A0A168S4H6"/>
<dbReference type="Proteomes" id="UP000078561">
    <property type="component" value="Unassembled WGS sequence"/>
</dbReference>
<feature type="compositionally biased region" description="Low complexity" evidence="1">
    <location>
        <begin position="241"/>
        <end position="250"/>
    </location>
</feature>
<feature type="region of interest" description="Disordered" evidence="1">
    <location>
        <begin position="476"/>
        <end position="497"/>
    </location>
</feature>
<sequence>MDDHSLPWRGARDGEEIDALMERRSLYFYDDHDYWMVPPCFESQQQQQRQSSRCPLPSIPHDLVQPLRDALPKIDEALLSSVPVEAVPLCQQLFNAWLSTNTPESTITRPPRAKTTMNIASLCLDSSPPLLPRKDRSQHEHDHHPYQQQQFAQTSQSLNKSTMPNQCRKSQSTSRLSSWFSWSFSKRRNPTVVPMDLDRKKSAHQNISDFASVNATTTSTCSKDGPPTLLSTDVSSQQQKRPQLPSLSQRPQPPALPQRPQPQQIQQILHPRVLQGVHHHTNHLHTQSHYIQQQQHPPELSPSLSSSSSTTSSTSATYLSRTSQRANDTNSTGYRRSFSFMLSKLGTKVRRVIQSSSQSIHPQLKSANIAGTAQPLSGLSQINAPSASILTRTKQITAQPTPICTDDDSLSKAVETNDNNDGVTMETHSDSTPLSSSSGTLGLIRPMNNLTDDNDARSTLSEYTDALHTTSKSGWRELSFDLPPSSSSSSSQKDPLTHLDSEMTTTTTTINDFSQSTVPLLSTSQDNRSFYNSIYPEINDNDYSDYSEDDDDEDDDDNYISEGEDKVGATLSYDDYEPNLKTPWSPPSSLAKRTIKSSKTDTNMKNELSVPFIKMGLGRRTSLDVEDQVQYTTRSMSSTSFALQWQEKFHDQQQPRERIVGTLKSVSLTLYGIIRHNHAYHQFNSDSAYVAHPNFDPARNTKELFAPLPMTHWRDIFDQIAYIYDNGVLTAEHAIITMIYIERMLENSKQHLYEANWRLIVLAGLITSIKVWDDCAVYNMDFVHIFPELNIKHINLLERRFLEHIDWDVSVRCSLFASTYFELREHR</sequence>
<dbReference type="InterPro" id="IPR036915">
    <property type="entry name" value="Cyclin-like_sf"/>
</dbReference>
<feature type="compositionally biased region" description="Low complexity" evidence="1">
    <location>
        <begin position="147"/>
        <end position="156"/>
    </location>
</feature>
<feature type="compositionally biased region" description="Low complexity" evidence="1">
    <location>
        <begin position="430"/>
        <end position="443"/>
    </location>
</feature>
<dbReference type="Gene3D" id="1.10.472.10">
    <property type="entry name" value="Cyclin-like"/>
    <property type="match status" value="1"/>
</dbReference>
<evidence type="ECO:0000259" key="2">
    <source>
        <dbReference type="Pfam" id="PF00134"/>
    </source>
</evidence>
<dbReference type="SUPFAM" id="SSF47954">
    <property type="entry name" value="Cyclin-like"/>
    <property type="match status" value="1"/>
</dbReference>
<evidence type="ECO:0000256" key="1">
    <source>
        <dbReference type="SAM" id="MobiDB-lite"/>
    </source>
</evidence>
<feature type="domain" description="Cyclin N-terminal" evidence="2">
    <location>
        <begin position="729"/>
        <end position="809"/>
    </location>
</feature>
<dbReference type="InterPro" id="IPR006671">
    <property type="entry name" value="Cyclin_N"/>
</dbReference>
<gene>
    <name evidence="3" type="primary">ABSGL_13451.1 scaffold 14165</name>
</gene>
<feature type="compositionally biased region" description="Acidic residues" evidence="1">
    <location>
        <begin position="539"/>
        <end position="559"/>
    </location>
</feature>
<feature type="region of interest" description="Disordered" evidence="1">
    <location>
        <begin position="124"/>
        <end position="170"/>
    </location>
</feature>
<feature type="compositionally biased region" description="Pro residues" evidence="1">
    <location>
        <begin position="251"/>
        <end position="260"/>
    </location>
</feature>
<accession>A0A168S4H6</accession>
<dbReference type="InParanoid" id="A0A168S4H6"/>
<feature type="compositionally biased region" description="Polar residues" evidence="1">
    <location>
        <begin position="157"/>
        <end position="169"/>
    </location>
</feature>
<proteinExistence type="predicted"/>
<dbReference type="OrthoDB" id="10250320at2759"/>
<dbReference type="AlphaFoldDB" id="A0A168S4H6"/>
<dbReference type="CDD" id="cd20540">
    <property type="entry name" value="CYCLIN_CCNY_like"/>
    <property type="match status" value="1"/>
</dbReference>
<keyword evidence="4" id="KW-1185">Reference proteome</keyword>
<feature type="compositionally biased region" description="Polar residues" evidence="1">
    <location>
        <begin position="324"/>
        <end position="333"/>
    </location>
</feature>
<evidence type="ECO:0000313" key="4">
    <source>
        <dbReference type="Proteomes" id="UP000078561"/>
    </source>
</evidence>
<feature type="region of interest" description="Disordered" evidence="1">
    <location>
        <begin position="531"/>
        <end position="600"/>
    </location>
</feature>
<feature type="compositionally biased region" description="Polar residues" evidence="1">
    <location>
        <begin position="229"/>
        <end position="240"/>
    </location>
</feature>
<dbReference type="EMBL" id="LT554853">
    <property type="protein sequence ID" value="SAM07794.1"/>
    <property type="molecule type" value="Genomic_DNA"/>
</dbReference>
<feature type="region of interest" description="Disordered" evidence="1">
    <location>
        <begin position="416"/>
        <end position="455"/>
    </location>
</feature>
<dbReference type="Pfam" id="PF00134">
    <property type="entry name" value="Cyclin_N"/>
    <property type="match status" value="1"/>
</dbReference>
<feature type="region of interest" description="Disordered" evidence="1">
    <location>
        <begin position="216"/>
        <end position="263"/>
    </location>
</feature>
<feature type="compositionally biased region" description="Basic and acidic residues" evidence="1">
    <location>
        <begin position="132"/>
        <end position="145"/>
    </location>
</feature>
<feature type="region of interest" description="Disordered" evidence="1">
    <location>
        <begin position="283"/>
        <end position="333"/>
    </location>
</feature>
<reference evidence="3" key="1">
    <citation type="submission" date="2016-04" db="EMBL/GenBank/DDBJ databases">
        <authorList>
            <person name="Evans L.H."/>
            <person name="Alamgir A."/>
            <person name="Owens N."/>
            <person name="Weber N.D."/>
            <person name="Virtaneva K."/>
            <person name="Barbian K."/>
            <person name="Babar A."/>
            <person name="Rosenke K."/>
        </authorList>
    </citation>
    <scope>NUCLEOTIDE SEQUENCE [LARGE SCALE GENOMIC DNA]</scope>
    <source>
        <strain evidence="3">CBS 101.48</strain>
    </source>
</reference>